<dbReference type="RefSeq" id="WP_133853523.1">
    <property type="nucleotide sequence ID" value="NZ_SNXZ01000008.1"/>
</dbReference>
<dbReference type="InterPro" id="IPR000551">
    <property type="entry name" value="MerR-type_HTH_dom"/>
</dbReference>
<dbReference type="OrthoDB" id="3191171at2"/>
<dbReference type="PANTHER" id="PTHR30204">
    <property type="entry name" value="REDOX-CYCLING DRUG-SENSING TRANSCRIPTIONAL ACTIVATOR SOXR"/>
    <property type="match status" value="1"/>
</dbReference>
<dbReference type="PROSITE" id="PS50937">
    <property type="entry name" value="HTH_MERR_2"/>
    <property type="match status" value="1"/>
</dbReference>
<evidence type="ECO:0000259" key="2">
    <source>
        <dbReference type="PROSITE" id="PS50937"/>
    </source>
</evidence>
<proteinExistence type="predicted"/>
<dbReference type="Gene3D" id="1.10.1660.10">
    <property type="match status" value="1"/>
</dbReference>
<keyword evidence="4" id="KW-1185">Reference proteome</keyword>
<gene>
    <name evidence="3" type="ORF">EV186_108169</name>
</gene>
<dbReference type="InterPro" id="IPR047057">
    <property type="entry name" value="MerR_fam"/>
</dbReference>
<sequence>MTAAGRPARTGFSIGAVLDQLRDEFPDVTISKIRFLEAEGLVSPARAASGYRQFSSADIDRLRYVLAAQRDQYLPLRVIKEQLDAADRGARPALHAQPDLPSAEPGLPTAEQFVVEDAANLTRAEFLDAAGIDAPMLAELEQYGLVGTYDRDAVLLARTVAELTRFGIEPRHLRVFQAAADRTVGLVEQVVAPLYQQRDPGARGRADDTARQLTALSVSLHTLLVKAGLRRLTGP</sequence>
<dbReference type="Proteomes" id="UP000295444">
    <property type="component" value="Unassembled WGS sequence"/>
</dbReference>
<name>A0A4V3CXX8_LABRH</name>
<dbReference type="EMBL" id="SNXZ01000008">
    <property type="protein sequence ID" value="TDP91958.1"/>
    <property type="molecule type" value="Genomic_DNA"/>
</dbReference>
<accession>A0A4V3CXX8</accession>
<evidence type="ECO:0000313" key="4">
    <source>
        <dbReference type="Proteomes" id="UP000295444"/>
    </source>
</evidence>
<comment type="caution">
    <text evidence="3">The sequence shown here is derived from an EMBL/GenBank/DDBJ whole genome shotgun (WGS) entry which is preliminary data.</text>
</comment>
<dbReference type="SMART" id="SM00422">
    <property type="entry name" value="HTH_MERR"/>
    <property type="match status" value="1"/>
</dbReference>
<dbReference type="AlphaFoldDB" id="A0A4V3CXX8"/>
<dbReference type="InterPro" id="IPR009061">
    <property type="entry name" value="DNA-bd_dom_put_sf"/>
</dbReference>
<dbReference type="GO" id="GO:0003700">
    <property type="term" value="F:DNA-binding transcription factor activity"/>
    <property type="evidence" value="ECO:0007669"/>
    <property type="project" value="InterPro"/>
</dbReference>
<evidence type="ECO:0000256" key="1">
    <source>
        <dbReference type="ARBA" id="ARBA00023125"/>
    </source>
</evidence>
<reference evidence="3 4" key="1">
    <citation type="submission" date="2019-03" db="EMBL/GenBank/DDBJ databases">
        <title>Genomic Encyclopedia of Type Strains, Phase IV (KMG-IV): sequencing the most valuable type-strain genomes for metagenomic binning, comparative biology and taxonomic classification.</title>
        <authorList>
            <person name="Goeker M."/>
        </authorList>
    </citation>
    <scope>NUCLEOTIDE SEQUENCE [LARGE SCALE GENOMIC DNA]</scope>
    <source>
        <strain evidence="3 4">DSM 45361</strain>
    </source>
</reference>
<dbReference type="CDD" id="cd00592">
    <property type="entry name" value="HTH_MerR-like"/>
    <property type="match status" value="1"/>
</dbReference>
<dbReference type="Pfam" id="PF13411">
    <property type="entry name" value="MerR_1"/>
    <property type="match status" value="1"/>
</dbReference>
<keyword evidence="1" id="KW-0238">DNA-binding</keyword>
<protein>
    <submittedName>
        <fullName evidence="3">MerR-like DNA binding protein</fullName>
    </submittedName>
</protein>
<evidence type="ECO:0000313" key="3">
    <source>
        <dbReference type="EMBL" id="TDP91958.1"/>
    </source>
</evidence>
<dbReference type="GO" id="GO:0003677">
    <property type="term" value="F:DNA binding"/>
    <property type="evidence" value="ECO:0007669"/>
    <property type="project" value="UniProtKB-KW"/>
</dbReference>
<organism evidence="3 4">
    <name type="scientific">Labedaea rhizosphaerae</name>
    <dbReference type="NCBI Taxonomy" id="598644"/>
    <lineage>
        <taxon>Bacteria</taxon>
        <taxon>Bacillati</taxon>
        <taxon>Actinomycetota</taxon>
        <taxon>Actinomycetes</taxon>
        <taxon>Pseudonocardiales</taxon>
        <taxon>Pseudonocardiaceae</taxon>
        <taxon>Labedaea</taxon>
    </lineage>
</organism>
<dbReference type="PANTHER" id="PTHR30204:SF89">
    <property type="entry name" value="HTH MERR-TYPE DOMAIN-CONTAINING PROTEIN"/>
    <property type="match status" value="1"/>
</dbReference>
<dbReference type="SUPFAM" id="SSF46955">
    <property type="entry name" value="Putative DNA-binding domain"/>
    <property type="match status" value="1"/>
</dbReference>
<feature type="domain" description="HTH merR-type" evidence="2">
    <location>
        <begin position="27"/>
        <end position="85"/>
    </location>
</feature>